<comment type="caution">
    <text evidence="1">The sequence shown here is derived from an EMBL/GenBank/DDBJ whole genome shotgun (WGS) entry which is preliminary data.</text>
</comment>
<evidence type="ECO:0008006" key="3">
    <source>
        <dbReference type="Google" id="ProtNLM"/>
    </source>
</evidence>
<evidence type="ECO:0000313" key="1">
    <source>
        <dbReference type="EMBL" id="KAK4674532.1"/>
    </source>
</evidence>
<organism evidence="1 2">
    <name type="scientific">Podospora pseudopauciseta</name>
    <dbReference type="NCBI Taxonomy" id="2093780"/>
    <lineage>
        <taxon>Eukaryota</taxon>
        <taxon>Fungi</taxon>
        <taxon>Dikarya</taxon>
        <taxon>Ascomycota</taxon>
        <taxon>Pezizomycotina</taxon>
        <taxon>Sordariomycetes</taxon>
        <taxon>Sordariomycetidae</taxon>
        <taxon>Sordariales</taxon>
        <taxon>Podosporaceae</taxon>
        <taxon>Podospora</taxon>
    </lineage>
</organism>
<keyword evidence="2" id="KW-1185">Reference proteome</keyword>
<dbReference type="Proteomes" id="UP001326199">
    <property type="component" value="Unassembled WGS sequence"/>
</dbReference>
<reference evidence="1 2" key="1">
    <citation type="journal article" date="2023" name="bioRxiv">
        <title>High-quality genome assemblies of four members of thePodospora anserinaspecies complex.</title>
        <authorList>
            <person name="Ament-Velasquez S.L."/>
            <person name="Vogan A.A."/>
            <person name="Wallerman O."/>
            <person name="Hartmann F."/>
            <person name="Gautier V."/>
            <person name="Silar P."/>
            <person name="Giraud T."/>
            <person name="Johannesson H."/>
        </authorList>
    </citation>
    <scope>NUCLEOTIDE SEQUENCE [LARGE SCALE GENOMIC DNA]</scope>
    <source>
        <strain evidence="1 2">CBS 411.78</strain>
    </source>
</reference>
<name>A0ABR0I2Y0_9PEZI</name>
<dbReference type="EMBL" id="JAFFHB010000001">
    <property type="protein sequence ID" value="KAK4674532.1"/>
    <property type="molecule type" value="Genomic_DNA"/>
</dbReference>
<evidence type="ECO:0000313" key="2">
    <source>
        <dbReference type="Proteomes" id="UP001326199"/>
    </source>
</evidence>
<accession>A0ABR0I2Y0</accession>
<proteinExistence type="predicted"/>
<dbReference type="RefSeq" id="XP_062771854.1">
    <property type="nucleotide sequence ID" value="XM_062908731.1"/>
</dbReference>
<gene>
    <name evidence="1" type="ORF">QC763_121424</name>
</gene>
<dbReference type="GeneID" id="87929074"/>
<sequence length="381" mass="42605">MRVSDFYDLNSYRVPLTVGCQISQCPLPLSTDTPKMNPHLYHLSEVSHSMVSSPCVAVWRYEADNWVLRTPSTDLSSFYALHYSTDPSCDSTDPICLPSQYYERNNTRSTGTHGEPSSAATFQPIIVHGHDNESLVRQYHQEPTLHHQHLMPPASHPHLSMGIQPALSPAPRPPGMSANYEGNPACEANWSADIDDHLNTSVTGLPSDIDTKGLLGCIRKMGRIWATVINYPDSTSTRCHTSAAAKITFFDVQSAQRFLASYGDESQAGGWLVKGRMARVRPNRIRVAQKETPRENTRVVVISGPAHFLEYRNLERVFVSHGIEFQMEEVVAHRHKVEGWATVELRFGSYRGQAAQVMMLVKRKLRAFGIGARYGRDPCGE</sequence>
<protein>
    <recommendedName>
        <fullName evidence="3">RRM domain-containing protein</fullName>
    </recommendedName>
</protein>